<organism evidence="2 3">
    <name type="scientific">Nocardia aurantiaca</name>
    <dbReference type="NCBI Taxonomy" id="2675850"/>
    <lineage>
        <taxon>Bacteria</taxon>
        <taxon>Bacillati</taxon>
        <taxon>Actinomycetota</taxon>
        <taxon>Actinomycetes</taxon>
        <taxon>Mycobacteriales</taxon>
        <taxon>Nocardiaceae</taxon>
        <taxon>Nocardia</taxon>
    </lineage>
</organism>
<reference evidence="2 3" key="1">
    <citation type="submission" date="2019-11" db="EMBL/GenBank/DDBJ databases">
        <title>Nocardia sp. nov. CT2-14 isolated from soil.</title>
        <authorList>
            <person name="Kanchanasin P."/>
            <person name="Tanasupawat S."/>
            <person name="Yuki M."/>
            <person name="Kudo T."/>
        </authorList>
    </citation>
    <scope>NUCLEOTIDE SEQUENCE [LARGE SCALE GENOMIC DNA]</scope>
    <source>
        <strain evidence="2 3">CT2-14</strain>
    </source>
</reference>
<dbReference type="InterPro" id="IPR036390">
    <property type="entry name" value="WH_DNA-bd_sf"/>
</dbReference>
<dbReference type="GO" id="GO:0006950">
    <property type="term" value="P:response to stress"/>
    <property type="evidence" value="ECO:0007669"/>
    <property type="project" value="TreeGrafter"/>
</dbReference>
<dbReference type="Gene3D" id="1.10.10.10">
    <property type="entry name" value="Winged helix-like DNA-binding domain superfamily/Winged helix DNA-binding domain"/>
    <property type="match status" value="1"/>
</dbReference>
<proteinExistence type="predicted"/>
<evidence type="ECO:0000313" key="2">
    <source>
        <dbReference type="EMBL" id="MTE13438.1"/>
    </source>
</evidence>
<dbReference type="SUPFAM" id="SSF46785">
    <property type="entry name" value="Winged helix' DNA-binding domain"/>
    <property type="match status" value="1"/>
</dbReference>
<dbReference type="Pfam" id="PF01047">
    <property type="entry name" value="MarR"/>
    <property type="match status" value="1"/>
</dbReference>
<dbReference type="InterPro" id="IPR000835">
    <property type="entry name" value="HTH_MarR-typ"/>
</dbReference>
<dbReference type="PROSITE" id="PS50995">
    <property type="entry name" value="HTH_MARR_2"/>
    <property type="match status" value="1"/>
</dbReference>
<evidence type="ECO:0000313" key="3">
    <source>
        <dbReference type="Proteomes" id="UP000432464"/>
    </source>
</evidence>
<dbReference type="EMBL" id="WMBB01000005">
    <property type="protein sequence ID" value="MTE13438.1"/>
    <property type="molecule type" value="Genomic_DNA"/>
</dbReference>
<dbReference type="GO" id="GO:0003700">
    <property type="term" value="F:DNA-binding transcription factor activity"/>
    <property type="evidence" value="ECO:0007669"/>
    <property type="project" value="InterPro"/>
</dbReference>
<dbReference type="PANTHER" id="PTHR33164">
    <property type="entry name" value="TRANSCRIPTIONAL REGULATOR, MARR FAMILY"/>
    <property type="match status" value="1"/>
</dbReference>
<accession>A0A6I3KX39</accession>
<dbReference type="SMART" id="SM00347">
    <property type="entry name" value="HTH_MARR"/>
    <property type="match status" value="1"/>
</dbReference>
<gene>
    <name evidence="2" type="ORF">GLP40_11720</name>
</gene>
<dbReference type="AlphaFoldDB" id="A0A6I3KX39"/>
<protein>
    <submittedName>
        <fullName evidence="2">MarR family transcriptional regulator</fullName>
    </submittedName>
</protein>
<feature type="domain" description="HTH marR-type" evidence="1">
    <location>
        <begin position="22"/>
        <end position="154"/>
    </location>
</feature>
<dbReference type="PANTHER" id="PTHR33164:SF99">
    <property type="entry name" value="MARR FAMILY REGULATORY PROTEIN"/>
    <property type="match status" value="1"/>
</dbReference>
<name>A0A6I3KX39_9NOCA</name>
<comment type="caution">
    <text evidence="2">The sequence shown here is derived from an EMBL/GenBank/DDBJ whole genome shotgun (WGS) entry which is preliminary data.</text>
</comment>
<sequence length="160" mass="18372">MIELLNNRYNRRVTEEPSGPAEFHPTGLLRHPTYALGKLHKAMHAQLGTPLREHWVLTYLAERNEISQQEMANVMEIDRSEVVRLIDSLEQAGLVTRNRDPEDRRKYRLAITAAGNRVREETDAKIFAATDVLLARLTPTERETLHRLSLKALGYDTDES</sequence>
<keyword evidence="3" id="KW-1185">Reference proteome</keyword>
<dbReference type="PRINTS" id="PR00598">
    <property type="entry name" value="HTHMARR"/>
</dbReference>
<dbReference type="Proteomes" id="UP000432464">
    <property type="component" value="Unassembled WGS sequence"/>
</dbReference>
<dbReference type="InterPro" id="IPR036388">
    <property type="entry name" value="WH-like_DNA-bd_sf"/>
</dbReference>
<evidence type="ECO:0000259" key="1">
    <source>
        <dbReference type="PROSITE" id="PS50995"/>
    </source>
</evidence>
<dbReference type="InterPro" id="IPR039422">
    <property type="entry name" value="MarR/SlyA-like"/>
</dbReference>